<evidence type="ECO:0000259" key="3">
    <source>
        <dbReference type="Pfam" id="PF16344"/>
    </source>
</evidence>
<evidence type="ECO:0000313" key="4">
    <source>
        <dbReference type="EMBL" id="BDW93665.1"/>
    </source>
</evidence>
<keyword evidence="1" id="KW-0472">Membrane</keyword>
<dbReference type="GO" id="GO:0016989">
    <property type="term" value="F:sigma factor antagonist activity"/>
    <property type="evidence" value="ECO:0007669"/>
    <property type="project" value="TreeGrafter"/>
</dbReference>
<feature type="domain" description="FecR protein" evidence="2">
    <location>
        <begin position="177"/>
        <end position="262"/>
    </location>
</feature>
<dbReference type="Pfam" id="PF04773">
    <property type="entry name" value="FecR"/>
    <property type="match status" value="1"/>
</dbReference>
<accession>A0AA48KPY8</accession>
<dbReference type="Gene3D" id="3.55.50.30">
    <property type="match status" value="1"/>
</dbReference>
<evidence type="ECO:0000256" key="1">
    <source>
        <dbReference type="SAM" id="Phobius"/>
    </source>
</evidence>
<dbReference type="PANTHER" id="PTHR30273">
    <property type="entry name" value="PERIPLASMIC SIGNAL SENSOR AND SIGMA FACTOR ACTIVATOR FECR-RELATED"/>
    <property type="match status" value="1"/>
</dbReference>
<dbReference type="Pfam" id="PF16344">
    <property type="entry name" value="FecR_C"/>
    <property type="match status" value="1"/>
</dbReference>
<gene>
    <name evidence="4" type="ORF">MACH07_24970</name>
</gene>
<dbReference type="InterPro" id="IPR012373">
    <property type="entry name" value="Ferrdict_sens_TM"/>
</dbReference>
<organism evidence="4 5">
    <name type="scientific">Flagellimonas marinaquae</name>
    <dbReference type="NCBI Taxonomy" id="254955"/>
    <lineage>
        <taxon>Bacteria</taxon>
        <taxon>Pseudomonadati</taxon>
        <taxon>Bacteroidota</taxon>
        <taxon>Flavobacteriia</taxon>
        <taxon>Flavobacteriales</taxon>
        <taxon>Flavobacteriaceae</taxon>
        <taxon>Flagellimonas</taxon>
    </lineage>
</organism>
<feature type="transmembrane region" description="Helical" evidence="1">
    <location>
        <begin position="81"/>
        <end position="101"/>
    </location>
</feature>
<dbReference type="PANTHER" id="PTHR30273:SF2">
    <property type="entry name" value="PROTEIN FECR"/>
    <property type="match status" value="1"/>
</dbReference>
<feature type="domain" description="Protein FecR C-terminal" evidence="3">
    <location>
        <begin position="309"/>
        <end position="375"/>
    </location>
</feature>
<evidence type="ECO:0000259" key="2">
    <source>
        <dbReference type="Pfam" id="PF04773"/>
    </source>
</evidence>
<dbReference type="Proteomes" id="UP001330184">
    <property type="component" value="Chromosome"/>
</dbReference>
<sequence>MCSKESLQYLLKKLRDSSQKKNDIKGFLNSTDQEVIERIKKEHLVEDALQLLNNLDVDADWELVKAQLHKGQFRKAKIKEFLKYAAVFLGLVTLGITLFYFNNGQSDALQTQIDEDFISLDTGNGIKILDGSGNHPIKLPSGNIVVQSGDTLIYNIDNNGGSSEYNELHVPNGLLFSLVLSDGTKINLNSGSRIKFPVAFPKNGNREVFVYGEAYFDVTKDKHRPFIVNSGDIRVSVLGTEFNFSSYKNQNEVTTVLVEGSVSLKPNSNLYDSTILVPGDKGAWSRSKGQMEVEQVNTSLYTGWKNGEVVFRNASFTELLETLERVYDVHIENNNNSITDQTFNARFNRNVERIEDVLDGLQVLAPFEYIIQKEKNTRDKEITIR</sequence>
<dbReference type="RefSeq" id="WP_338194382.1">
    <property type="nucleotide sequence ID" value="NZ_AP027268.1"/>
</dbReference>
<dbReference type="InterPro" id="IPR006860">
    <property type="entry name" value="FecR"/>
</dbReference>
<keyword evidence="5" id="KW-1185">Reference proteome</keyword>
<dbReference type="EMBL" id="AP027268">
    <property type="protein sequence ID" value="BDW93665.1"/>
    <property type="molecule type" value="Genomic_DNA"/>
</dbReference>
<keyword evidence="1" id="KW-1133">Transmembrane helix</keyword>
<evidence type="ECO:0008006" key="6">
    <source>
        <dbReference type="Google" id="ProtNLM"/>
    </source>
</evidence>
<dbReference type="AlphaFoldDB" id="A0AA48KPY8"/>
<name>A0AA48KPY8_9FLAO</name>
<proteinExistence type="predicted"/>
<dbReference type="InterPro" id="IPR032508">
    <property type="entry name" value="FecR_C"/>
</dbReference>
<reference evidence="4 5" key="1">
    <citation type="submission" date="2023-01" db="EMBL/GenBank/DDBJ databases">
        <title>Complete genome sequence of Muricauda aquimarina strain IFOP_LL357.</title>
        <authorList>
            <person name="Gajardo G."/>
            <person name="Ueki S."/>
            <person name="Maruyama F."/>
        </authorList>
    </citation>
    <scope>NUCLEOTIDE SEQUENCE [LARGE SCALE GENOMIC DNA]</scope>
    <source>
        <strain evidence="4 5">IFOP_LL357</strain>
    </source>
</reference>
<keyword evidence="1" id="KW-0812">Transmembrane</keyword>
<evidence type="ECO:0000313" key="5">
    <source>
        <dbReference type="Proteomes" id="UP001330184"/>
    </source>
</evidence>
<protein>
    <recommendedName>
        <fullName evidence="6">FecR family protein</fullName>
    </recommendedName>
</protein>
<dbReference type="Gene3D" id="2.60.120.1440">
    <property type="match status" value="1"/>
</dbReference>